<dbReference type="PANTHER" id="PTHR30294">
    <property type="entry name" value="MEMBRANE COMPONENT OF ABC TRANSPORTER YHHJ-RELATED"/>
    <property type="match status" value="1"/>
</dbReference>
<proteinExistence type="predicted"/>
<feature type="transmembrane region" description="Helical" evidence="6">
    <location>
        <begin position="27"/>
        <end position="48"/>
    </location>
</feature>
<keyword evidence="3 6" id="KW-0812">Transmembrane</keyword>
<feature type="transmembrane region" description="Helical" evidence="6">
    <location>
        <begin position="388"/>
        <end position="408"/>
    </location>
</feature>
<dbReference type="GO" id="GO:0140359">
    <property type="term" value="F:ABC-type transporter activity"/>
    <property type="evidence" value="ECO:0007669"/>
    <property type="project" value="InterPro"/>
</dbReference>
<protein>
    <recommendedName>
        <fullName evidence="7">ABC-2 type transporter transmembrane domain-containing protein</fullName>
    </recommendedName>
</protein>
<dbReference type="PANTHER" id="PTHR30294:SF29">
    <property type="entry name" value="MULTIDRUG ABC TRANSPORTER PERMEASE YBHS-RELATED"/>
    <property type="match status" value="1"/>
</dbReference>
<evidence type="ECO:0000256" key="3">
    <source>
        <dbReference type="ARBA" id="ARBA00022692"/>
    </source>
</evidence>
<sequence>MSNHLIFFSQLRSIVNLRIKIILRDKLTIILIIFTMLLFTFLISTLSIQAEQKSRIPIGVVDLDKSTISKHVINRMKKNNTLFIKQESFSKLKKELEADRIDSIYVIQKGFEQNIKKITDDHLIKVYNMEGKEDNEILSDIVTSDFIYDISLWKGVNLYLKYAQSDRNQEVNEYFELAGQINSTEEENFKFDIEYKQVDKNHKISKEYKNEFLYYQIIIVILGMLLALLEMFFTTNLLIEKEKGITNRFHIIPGFRRTFLVGNYIAVFLVNIILSAFFTVLINQTMKISKTINLIDIFQAILLYSCVVGGLFLVLAHYIRSITIFQILGSIFIFLNGITGFLSVADKLIHSQLLKIFKITPNSLFIQDFTDIIIYGNEHANKYDSNTVLLTINCIIIIILLVPFSYFLDRRKSITNI</sequence>
<dbReference type="KEGG" id="ahb:bsdtb5_17570"/>
<dbReference type="Gene3D" id="3.40.1710.10">
    <property type="entry name" value="abc type-2 transporter like domain"/>
    <property type="match status" value="1"/>
</dbReference>
<evidence type="ECO:0000313" key="9">
    <source>
        <dbReference type="Proteomes" id="UP000595897"/>
    </source>
</evidence>
<feature type="transmembrane region" description="Helical" evidence="6">
    <location>
        <begin position="324"/>
        <end position="344"/>
    </location>
</feature>
<dbReference type="Pfam" id="PF12698">
    <property type="entry name" value="ABC2_membrane_3"/>
    <property type="match status" value="1"/>
</dbReference>
<keyword evidence="4 6" id="KW-1133">Transmembrane helix</keyword>
<keyword evidence="9" id="KW-1185">Reference proteome</keyword>
<dbReference type="RefSeq" id="WP_271715678.1">
    <property type="nucleotide sequence ID" value="NZ_AP024169.1"/>
</dbReference>
<dbReference type="InterPro" id="IPR051449">
    <property type="entry name" value="ABC-2_transporter_component"/>
</dbReference>
<evidence type="ECO:0000256" key="1">
    <source>
        <dbReference type="ARBA" id="ARBA00004651"/>
    </source>
</evidence>
<feature type="transmembrane region" description="Helical" evidence="6">
    <location>
        <begin position="259"/>
        <end position="282"/>
    </location>
</feature>
<keyword evidence="2" id="KW-1003">Cell membrane</keyword>
<feature type="transmembrane region" description="Helical" evidence="6">
    <location>
        <begin position="212"/>
        <end position="239"/>
    </location>
</feature>
<dbReference type="InterPro" id="IPR013525">
    <property type="entry name" value="ABC2_TM"/>
</dbReference>
<evidence type="ECO:0000256" key="6">
    <source>
        <dbReference type="SAM" id="Phobius"/>
    </source>
</evidence>
<accession>A0A7R7EKJ2</accession>
<evidence type="ECO:0000313" key="8">
    <source>
        <dbReference type="EMBL" id="BCN30462.1"/>
    </source>
</evidence>
<organism evidence="8 9">
    <name type="scientific">Anaeromicropila herbilytica</name>
    <dbReference type="NCBI Taxonomy" id="2785025"/>
    <lineage>
        <taxon>Bacteria</taxon>
        <taxon>Bacillati</taxon>
        <taxon>Bacillota</taxon>
        <taxon>Clostridia</taxon>
        <taxon>Lachnospirales</taxon>
        <taxon>Lachnospiraceae</taxon>
        <taxon>Anaeromicropila</taxon>
    </lineage>
</organism>
<comment type="subcellular location">
    <subcellularLocation>
        <location evidence="1">Cell membrane</location>
        <topology evidence="1">Multi-pass membrane protein</topology>
    </subcellularLocation>
</comment>
<keyword evidence="5 6" id="KW-0472">Membrane</keyword>
<evidence type="ECO:0000256" key="2">
    <source>
        <dbReference type="ARBA" id="ARBA00022475"/>
    </source>
</evidence>
<evidence type="ECO:0000256" key="4">
    <source>
        <dbReference type="ARBA" id="ARBA00022989"/>
    </source>
</evidence>
<evidence type="ECO:0000259" key="7">
    <source>
        <dbReference type="Pfam" id="PF12698"/>
    </source>
</evidence>
<gene>
    <name evidence="8" type="ORF">bsdtb5_17570</name>
</gene>
<dbReference type="GO" id="GO:0005886">
    <property type="term" value="C:plasma membrane"/>
    <property type="evidence" value="ECO:0007669"/>
    <property type="project" value="UniProtKB-SubCell"/>
</dbReference>
<feature type="transmembrane region" description="Helical" evidence="6">
    <location>
        <begin position="294"/>
        <end position="318"/>
    </location>
</feature>
<dbReference type="AlphaFoldDB" id="A0A7R7EKJ2"/>
<name>A0A7R7EKJ2_9FIRM</name>
<reference evidence="8 9" key="1">
    <citation type="submission" date="2020-11" db="EMBL/GenBank/DDBJ databases">
        <title>Draft genome sequencing of a Lachnospiraceae strain isolated from anoxic soil subjected to BSD treatment.</title>
        <authorList>
            <person name="Uek A."/>
            <person name="Tonouchi A."/>
        </authorList>
    </citation>
    <scope>NUCLEOTIDE SEQUENCE [LARGE SCALE GENOMIC DNA]</scope>
    <source>
        <strain evidence="8 9">TB5</strain>
    </source>
</reference>
<dbReference type="EMBL" id="AP024169">
    <property type="protein sequence ID" value="BCN30462.1"/>
    <property type="molecule type" value="Genomic_DNA"/>
</dbReference>
<feature type="domain" description="ABC-2 type transporter transmembrane" evidence="7">
    <location>
        <begin position="28"/>
        <end position="400"/>
    </location>
</feature>
<evidence type="ECO:0000256" key="5">
    <source>
        <dbReference type="ARBA" id="ARBA00023136"/>
    </source>
</evidence>
<dbReference type="Proteomes" id="UP000595897">
    <property type="component" value="Chromosome"/>
</dbReference>